<reference evidence="1" key="1">
    <citation type="journal article" date="2015" name="Nature">
        <title>Complex archaea that bridge the gap between prokaryotes and eukaryotes.</title>
        <authorList>
            <person name="Spang A."/>
            <person name="Saw J.H."/>
            <person name="Jorgensen S.L."/>
            <person name="Zaremba-Niedzwiedzka K."/>
            <person name="Martijn J."/>
            <person name="Lind A.E."/>
            <person name="van Eijk R."/>
            <person name="Schleper C."/>
            <person name="Guy L."/>
            <person name="Ettema T.J."/>
        </authorList>
    </citation>
    <scope>NUCLEOTIDE SEQUENCE</scope>
</reference>
<organism evidence="1">
    <name type="scientific">marine sediment metagenome</name>
    <dbReference type="NCBI Taxonomy" id="412755"/>
    <lineage>
        <taxon>unclassified sequences</taxon>
        <taxon>metagenomes</taxon>
        <taxon>ecological metagenomes</taxon>
    </lineage>
</organism>
<gene>
    <name evidence="1" type="ORF">LCGC14_0866910</name>
</gene>
<proteinExistence type="predicted"/>
<protein>
    <submittedName>
        <fullName evidence="1">Uncharacterized protein</fullName>
    </submittedName>
</protein>
<dbReference type="AlphaFoldDB" id="A0A0F9PRF0"/>
<sequence>MNDQLEYMTGQVAKGTMTRREFVGRAGNRPTRLIRL</sequence>
<dbReference type="EMBL" id="LAZR01002657">
    <property type="protein sequence ID" value="KKN27212.1"/>
    <property type="molecule type" value="Genomic_DNA"/>
</dbReference>
<accession>A0A0F9PRF0</accession>
<evidence type="ECO:0000313" key="1">
    <source>
        <dbReference type="EMBL" id="KKN27212.1"/>
    </source>
</evidence>
<comment type="caution">
    <text evidence="1">The sequence shown here is derived from an EMBL/GenBank/DDBJ whole genome shotgun (WGS) entry which is preliminary data.</text>
</comment>
<name>A0A0F9PRF0_9ZZZZ</name>